<evidence type="ECO:0000313" key="2">
    <source>
        <dbReference type="Proteomes" id="UP001368500"/>
    </source>
</evidence>
<dbReference type="Pfam" id="PF09650">
    <property type="entry name" value="PHA_gran_rgn"/>
    <property type="match status" value="1"/>
</dbReference>
<dbReference type="Proteomes" id="UP001368500">
    <property type="component" value="Unassembled WGS sequence"/>
</dbReference>
<organism evidence="1 2">
    <name type="scientific">Pseudaquabacterium rugosum</name>
    <dbReference type="NCBI Taxonomy" id="2984194"/>
    <lineage>
        <taxon>Bacteria</taxon>
        <taxon>Pseudomonadati</taxon>
        <taxon>Pseudomonadota</taxon>
        <taxon>Betaproteobacteria</taxon>
        <taxon>Burkholderiales</taxon>
        <taxon>Sphaerotilaceae</taxon>
        <taxon>Pseudaquabacterium</taxon>
    </lineage>
</organism>
<accession>A0ABU9B3S4</accession>
<evidence type="ECO:0000313" key="1">
    <source>
        <dbReference type="EMBL" id="MEK8024519.1"/>
    </source>
</evidence>
<sequence length="104" mass="11240">MSHTLHLHRPHDLGLEGARAIARRWISEAESVFGLRCRSEPGVAGDRVHFERPGVRGTLQVAADGFTLDAQLGFLLAGFAPRIEAEIARNLDALLGAARQGDAM</sequence>
<comment type="caution">
    <text evidence="1">The sequence shown here is derived from an EMBL/GenBank/DDBJ whole genome shotgun (WGS) entry which is preliminary data.</text>
</comment>
<protein>
    <submittedName>
        <fullName evidence="1">Polyhydroxyalkanoic acid system family protein</fullName>
    </submittedName>
</protein>
<proteinExistence type="predicted"/>
<dbReference type="NCBIfam" id="TIGR02610">
    <property type="entry name" value="PHA_gran_rgn"/>
    <property type="match status" value="1"/>
</dbReference>
<keyword evidence="2" id="KW-1185">Reference proteome</keyword>
<dbReference type="EMBL" id="JBBUTF010000002">
    <property type="protein sequence ID" value="MEK8024519.1"/>
    <property type="molecule type" value="Genomic_DNA"/>
</dbReference>
<name>A0ABU9B3S4_9BURK</name>
<reference evidence="1 2" key="1">
    <citation type="submission" date="2024-04" db="EMBL/GenBank/DDBJ databases">
        <title>Novel species of the genus Ideonella isolated from streams.</title>
        <authorList>
            <person name="Lu H."/>
        </authorList>
    </citation>
    <scope>NUCLEOTIDE SEQUENCE [LARGE SCALE GENOMIC DNA]</scope>
    <source>
        <strain evidence="1 2">BYS139W</strain>
    </source>
</reference>
<gene>
    <name evidence="1" type="ORF">AACH11_00880</name>
</gene>
<dbReference type="InterPro" id="IPR013433">
    <property type="entry name" value="PHA_gran_rgn"/>
</dbReference>
<dbReference type="RefSeq" id="WP_341372302.1">
    <property type="nucleotide sequence ID" value="NZ_JBBUTF010000002.1"/>
</dbReference>